<keyword evidence="4" id="KW-0812">Transmembrane</keyword>
<evidence type="ECO:0000313" key="12">
    <source>
        <dbReference type="EMBL" id="AAR07468.1"/>
    </source>
</evidence>
<dbReference type="KEGG" id="vg:2943624"/>
<evidence type="ECO:0000256" key="10">
    <source>
        <dbReference type="ARBA" id="ARBA00023157"/>
    </source>
</evidence>
<dbReference type="InterPro" id="IPR007987">
    <property type="entry name" value="Poxvirus_A21"/>
</dbReference>
<reference evidence="12 13" key="3">
    <citation type="journal article" date="2003" name="Proc. Natl. Acad. Sci. U.S.A.">
        <title>A secreted high-affinity inhibitor of human TNF from Tanapox virus.</title>
        <authorList>
            <person name="Brunetti C.R."/>
            <person name="Paulose-Murphy M."/>
            <person name="Singh R."/>
            <person name="Qin J."/>
            <person name="Barrett J.W."/>
            <person name="Tardivel A."/>
            <person name="Schneider P."/>
            <person name="Essani K."/>
            <person name="McFadden G."/>
        </authorList>
    </citation>
    <scope>NUCLEOTIDE SEQUENCE [LARGE SCALE GENOMIC DNA]</scope>
    <source>
        <strain evidence="13">VR587</strain>
    </source>
</reference>
<evidence type="ECO:0000256" key="3">
    <source>
        <dbReference type="ARBA" id="ARBA00022595"/>
    </source>
</evidence>
<evidence type="ECO:0000256" key="2">
    <source>
        <dbReference type="ARBA" id="ARBA00022506"/>
    </source>
</evidence>
<evidence type="ECO:0000256" key="11">
    <source>
        <dbReference type="ARBA" id="ARBA00023296"/>
    </source>
</evidence>
<evidence type="ECO:0000256" key="7">
    <source>
        <dbReference type="ARBA" id="ARBA00022968"/>
    </source>
</evidence>
<keyword evidence="9" id="KW-0472">Membrane</keyword>
<organismHost>
    <name type="scientific">Erythrocebus patas</name>
    <name type="common">Red guenon</name>
    <name type="synonym">Cercopithecus patas</name>
    <dbReference type="NCBI Taxonomy" id="9538"/>
</organismHost>
<keyword evidence="10" id="KW-1015">Disulfide bond</keyword>
<keyword evidence="5" id="KW-0946">Virion</keyword>
<dbReference type="GO" id="GO:0046718">
    <property type="term" value="P:symbiont entry into host cell"/>
    <property type="evidence" value="ECO:0007669"/>
    <property type="project" value="UniProtKB-KW"/>
</dbReference>
<reference evidence="12 13" key="1">
    <citation type="journal article" date="1995" name="J. Gen. Virol.">
        <title>Identification and characterization of the thymidine kinase gene of Yaba virus.</title>
        <authorList>
            <person name="Amano H."/>
            <person name="Ueda Y."/>
            <person name="Miyamura T."/>
        </authorList>
    </citation>
    <scope>NUCLEOTIDE SEQUENCE [LARGE SCALE GENOMIC DNA]</scope>
    <source>
        <strain evidence="13">VR587</strain>
    </source>
</reference>
<evidence type="ECO:0000256" key="9">
    <source>
        <dbReference type="ARBA" id="ARBA00023136"/>
    </source>
</evidence>
<organismHost>
    <name type="scientific">Papio hamadryas</name>
    <name type="common">Hamadryas baboon</name>
    <dbReference type="NCBI Taxonomy" id="9557"/>
</organismHost>
<dbReference type="Proteomes" id="UP000008596">
    <property type="component" value="Segment"/>
</dbReference>
<keyword evidence="7" id="KW-0735">Signal-anchor</keyword>
<evidence type="ECO:0000313" key="13">
    <source>
        <dbReference type="Proteomes" id="UP000008596"/>
    </source>
</evidence>
<proteinExistence type="predicted"/>
<organismHost>
    <name type="scientific">Homo sapiens</name>
    <name type="common">Human</name>
    <dbReference type="NCBI Taxonomy" id="9606"/>
</organismHost>
<name>Q6TUQ7_YMTV5</name>
<evidence type="ECO:0000256" key="1">
    <source>
        <dbReference type="ARBA" id="ARBA00004462"/>
    </source>
</evidence>
<comment type="subcellular location">
    <subcellularLocation>
        <location evidence="1">Virion membrane</location>
        <topology evidence="1">Single-pass type III membrane protein</topology>
    </subcellularLocation>
</comment>
<organismHost>
    <name type="scientific">Macaca</name>
    <name type="common">macaques</name>
    <dbReference type="NCBI Taxonomy" id="9539"/>
</organismHost>
<evidence type="ECO:0000256" key="5">
    <source>
        <dbReference type="ARBA" id="ARBA00022844"/>
    </source>
</evidence>
<accession>Q6TUQ7</accession>
<dbReference type="GeneID" id="2943624"/>
<keyword evidence="8" id="KW-1133">Transmembrane helix</keyword>
<evidence type="ECO:0000256" key="6">
    <source>
        <dbReference type="ARBA" id="ARBA00022879"/>
    </source>
</evidence>
<keyword evidence="2" id="KW-1168">Fusion of virus membrane with host membrane</keyword>
<dbReference type="Pfam" id="PF05323">
    <property type="entry name" value="Pox_A21"/>
    <property type="match status" value="1"/>
</dbReference>
<keyword evidence="6" id="KW-0261">Viral envelope protein</keyword>
<dbReference type="RefSeq" id="NP_938367.1">
    <property type="nucleotide sequence ID" value="NC_005179.1"/>
</dbReference>
<dbReference type="GO" id="GO:0039663">
    <property type="term" value="P:membrane fusion involved in viral entry into host cell"/>
    <property type="evidence" value="ECO:0007669"/>
    <property type="project" value="UniProtKB-KW"/>
</dbReference>
<protein>
    <submittedName>
        <fullName evidence="12">112L</fullName>
    </submittedName>
</protein>
<keyword evidence="3" id="KW-1162">Viral penetration into host cytoplasm</keyword>
<evidence type="ECO:0000256" key="8">
    <source>
        <dbReference type="ARBA" id="ARBA00022989"/>
    </source>
</evidence>
<sequence>MITLFLVLCYFILIFNIIIPSILEKLQYEYNSYLKYKQLSNKFICVDEKAFSYSFNLSGITANMVVDNVGNPINCSKINNVKKYNYISCNDTQDFKNICSKAYLNLFFTT</sequence>
<keyword evidence="11" id="KW-1160">Virus entry into host cell</keyword>
<dbReference type="GO" id="GO:0019031">
    <property type="term" value="C:viral envelope"/>
    <property type="evidence" value="ECO:0007669"/>
    <property type="project" value="UniProtKB-KW"/>
</dbReference>
<evidence type="ECO:0000256" key="4">
    <source>
        <dbReference type="ARBA" id="ARBA00022692"/>
    </source>
</evidence>
<keyword evidence="13" id="KW-1185">Reference proteome</keyword>
<dbReference type="GO" id="GO:0055036">
    <property type="term" value="C:virion membrane"/>
    <property type="evidence" value="ECO:0007669"/>
    <property type="project" value="UniProtKB-SubCell"/>
</dbReference>
<organism evidence="12 13">
    <name type="scientific">Yaba monkey tumor virus (strain VR587)</name>
    <name type="common">YMTV</name>
    <dbReference type="NCBI Taxonomy" id="928314"/>
    <lineage>
        <taxon>Viruses</taxon>
        <taxon>Varidnaviria</taxon>
        <taxon>Bamfordvirae</taxon>
        <taxon>Nucleocytoviricota</taxon>
        <taxon>Pokkesviricetes</taxon>
        <taxon>Chitovirales</taxon>
        <taxon>Poxviridae</taxon>
        <taxon>Chordopoxvirinae</taxon>
        <taxon>Yatapoxvirus</taxon>
        <taxon>Yatapoxvirus yabapox</taxon>
        <taxon>Yaba monkey tumor virus</taxon>
    </lineage>
</organism>
<reference evidence="12 13" key="2">
    <citation type="journal article" date="2003" name="J. Virol.">
        <title>Complete genomic sequence and comparative analysis of the tumorigenic poxvirus Yaba monkey tumor virus.</title>
        <authorList>
            <person name="Brunetti C.R."/>
            <person name="Amano H."/>
            <person name="Ueda Y."/>
            <person name="Qin J."/>
            <person name="Miyamura T."/>
            <person name="Suzuki T."/>
            <person name="Li X."/>
            <person name="Barrett J.W."/>
            <person name="McFadden G."/>
        </authorList>
    </citation>
    <scope>NUCLEOTIDE SEQUENCE [LARGE SCALE GENOMIC DNA]</scope>
    <source>
        <strain evidence="13">VR587</strain>
    </source>
</reference>
<dbReference type="EMBL" id="AY386371">
    <property type="protein sequence ID" value="AAR07468.1"/>
    <property type="molecule type" value="Genomic_DNA"/>
</dbReference>